<proteinExistence type="predicted"/>
<gene>
    <name evidence="1" type="ORF">OWV82_004095</name>
</gene>
<keyword evidence="2" id="KW-1185">Reference proteome</keyword>
<name>A0ACC1YPQ3_MELAZ</name>
<dbReference type="EMBL" id="CM051395">
    <property type="protein sequence ID" value="KAJ4725192.1"/>
    <property type="molecule type" value="Genomic_DNA"/>
</dbReference>
<sequence length="348" mass="40063">MEGEIKNLFQVWILAITCLTYCYHISARISAGIPRLLSFLPIIYLFIILPLKLTTIHLCGFTAFLLVWLANFKLILFAFDHGPLFPPPSKLSHFISISSLPINIKPSSNPSHRNPKSSSGSILLAIKVFSLALLLHVYNYRQYLHQNVILLINCLHIYLFLEIGLATCAAPVRAIFGFELELQFNEPYLATSLQDFWGRRWNLMVTGILRSIVYNPIRRISTRAIGYKWAPLPAVFAAFVVSGLMHEIVYYYLTRAPPTWEMTSFFILHGVCLIVEVAAKKLLSDRWRLHRAISSILLLGFMIMTSVWLFCPLLLKNGVSERMITELYSFSNLIKNKGLLYYWFWHEK</sequence>
<evidence type="ECO:0000313" key="1">
    <source>
        <dbReference type="EMBL" id="KAJ4725192.1"/>
    </source>
</evidence>
<reference evidence="1 2" key="1">
    <citation type="journal article" date="2023" name="Science">
        <title>Complex scaffold remodeling in plant triterpene biosynthesis.</title>
        <authorList>
            <person name="De La Pena R."/>
            <person name="Hodgson H."/>
            <person name="Liu J.C."/>
            <person name="Stephenson M.J."/>
            <person name="Martin A.C."/>
            <person name="Owen C."/>
            <person name="Harkess A."/>
            <person name="Leebens-Mack J."/>
            <person name="Jimenez L.E."/>
            <person name="Osbourn A."/>
            <person name="Sattely E.S."/>
        </authorList>
    </citation>
    <scope>NUCLEOTIDE SEQUENCE [LARGE SCALE GENOMIC DNA]</scope>
    <source>
        <strain evidence="2">cv. JPN11</strain>
        <tissue evidence="1">Leaf</tissue>
    </source>
</reference>
<organism evidence="1 2">
    <name type="scientific">Melia azedarach</name>
    <name type="common">Chinaberry tree</name>
    <dbReference type="NCBI Taxonomy" id="155640"/>
    <lineage>
        <taxon>Eukaryota</taxon>
        <taxon>Viridiplantae</taxon>
        <taxon>Streptophyta</taxon>
        <taxon>Embryophyta</taxon>
        <taxon>Tracheophyta</taxon>
        <taxon>Spermatophyta</taxon>
        <taxon>Magnoliopsida</taxon>
        <taxon>eudicotyledons</taxon>
        <taxon>Gunneridae</taxon>
        <taxon>Pentapetalae</taxon>
        <taxon>rosids</taxon>
        <taxon>malvids</taxon>
        <taxon>Sapindales</taxon>
        <taxon>Meliaceae</taxon>
        <taxon>Melia</taxon>
    </lineage>
</organism>
<protein>
    <submittedName>
        <fullName evidence="1">Acyl-CoA--sterol O-acyltransferase 1-like</fullName>
    </submittedName>
</protein>
<accession>A0ACC1YPQ3</accession>
<dbReference type="Proteomes" id="UP001164539">
    <property type="component" value="Chromosome 2"/>
</dbReference>
<comment type="caution">
    <text evidence="1">The sequence shown here is derived from an EMBL/GenBank/DDBJ whole genome shotgun (WGS) entry which is preliminary data.</text>
</comment>
<evidence type="ECO:0000313" key="2">
    <source>
        <dbReference type="Proteomes" id="UP001164539"/>
    </source>
</evidence>